<name>A0ABP7CDV0_9ACTN</name>
<dbReference type="EMBL" id="BAAAZP010000102">
    <property type="protein sequence ID" value="GAA3685686.1"/>
    <property type="molecule type" value="Genomic_DNA"/>
</dbReference>
<keyword evidence="1" id="KW-1133">Transmembrane helix</keyword>
<protein>
    <recommendedName>
        <fullName evidence="4">MFS transporter</fullName>
    </recommendedName>
</protein>
<keyword evidence="1" id="KW-0472">Membrane</keyword>
<comment type="caution">
    <text evidence="2">The sequence shown here is derived from an EMBL/GenBank/DDBJ whole genome shotgun (WGS) entry which is preliminary data.</text>
</comment>
<dbReference type="Proteomes" id="UP001500902">
    <property type="component" value="Unassembled WGS sequence"/>
</dbReference>
<feature type="transmembrane region" description="Helical" evidence="1">
    <location>
        <begin position="12"/>
        <end position="30"/>
    </location>
</feature>
<evidence type="ECO:0000313" key="3">
    <source>
        <dbReference type="Proteomes" id="UP001500902"/>
    </source>
</evidence>
<keyword evidence="1" id="KW-0812">Transmembrane</keyword>
<proteinExistence type="predicted"/>
<reference evidence="3" key="1">
    <citation type="journal article" date="2019" name="Int. J. Syst. Evol. Microbiol.">
        <title>The Global Catalogue of Microorganisms (GCM) 10K type strain sequencing project: providing services to taxonomists for standard genome sequencing and annotation.</title>
        <authorList>
            <consortium name="The Broad Institute Genomics Platform"/>
            <consortium name="The Broad Institute Genome Sequencing Center for Infectious Disease"/>
            <person name="Wu L."/>
            <person name="Ma J."/>
        </authorList>
    </citation>
    <scope>NUCLEOTIDE SEQUENCE [LARGE SCALE GENOMIC DNA]</scope>
    <source>
        <strain evidence="3">JCM 16904</strain>
    </source>
</reference>
<gene>
    <name evidence="2" type="ORF">GCM10022224_058100</name>
</gene>
<evidence type="ECO:0000256" key="1">
    <source>
        <dbReference type="SAM" id="Phobius"/>
    </source>
</evidence>
<evidence type="ECO:0000313" key="2">
    <source>
        <dbReference type="EMBL" id="GAA3685686.1"/>
    </source>
</evidence>
<evidence type="ECO:0008006" key="4">
    <source>
        <dbReference type="Google" id="ProtNLM"/>
    </source>
</evidence>
<keyword evidence="3" id="KW-1185">Reference proteome</keyword>
<sequence>MEVGRPVIRALRAAAFAAICILASAALHLLVGGGAIRPQALGLAVVATWATAYALGARQRGGPTLLALCGLSQYGLHRLFATPDDVASTLVPSITFDPAGHEHGAGSGMVLIHVAVAVGSSWWLARGEAALAALLRLAAVRVAGWCGLVVAALAVPVRTAVATGPAVVPVWPETARRVPASLVRVVSRRGPPQGPPRVAALPLI</sequence>
<accession>A0ABP7CDV0</accession>
<organism evidence="2 3">
    <name type="scientific">Nonomuraea antimicrobica</name>
    <dbReference type="NCBI Taxonomy" id="561173"/>
    <lineage>
        <taxon>Bacteria</taxon>
        <taxon>Bacillati</taxon>
        <taxon>Actinomycetota</taxon>
        <taxon>Actinomycetes</taxon>
        <taxon>Streptosporangiales</taxon>
        <taxon>Streptosporangiaceae</taxon>
        <taxon>Nonomuraea</taxon>
    </lineage>
</organism>
<dbReference type="RefSeq" id="WP_344885044.1">
    <property type="nucleotide sequence ID" value="NZ_BAAAZP010000102.1"/>
</dbReference>